<reference evidence="3 4" key="1">
    <citation type="submission" date="2014-03" db="EMBL/GenBank/DDBJ databases">
        <title>Genomics of Bifidobacteria.</title>
        <authorList>
            <person name="Ventura M."/>
            <person name="Milani C."/>
            <person name="Lugli G.A."/>
        </authorList>
    </citation>
    <scope>NUCLEOTIDE SEQUENCE [LARGE SCALE GENOMIC DNA]</scope>
    <source>
        <strain evidence="3 4">LMG 11596</strain>
    </source>
</reference>
<dbReference type="CDD" id="cd01130">
    <property type="entry name" value="VirB11-like_ATPase"/>
    <property type="match status" value="1"/>
</dbReference>
<dbReference type="Gene3D" id="3.30.450.370">
    <property type="match status" value="1"/>
</dbReference>
<dbReference type="PANTHER" id="PTHR30486:SF6">
    <property type="entry name" value="TYPE IV PILUS RETRACTATION ATPASE PILT"/>
    <property type="match status" value="1"/>
</dbReference>
<dbReference type="Proteomes" id="UP000029074">
    <property type="component" value="Unassembled WGS sequence"/>
</dbReference>
<evidence type="ECO:0000313" key="4">
    <source>
        <dbReference type="Proteomes" id="UP000029074"/>
    </source>
</evidence>
<dbReference type="EMBL" id="JGYW01000001">
    <property type="protein sequence ID" value="KFI59999.1"/>
    <property type="molecule type" value="Genomic_DNA"/>
</dbReference>
<name>A0A087AMJ9_9BIFI</name>
<sequence>MSGRHSATSRSSAHAAPGDCNAAQAALAPMHGCAVDLGPLAAIAHQPGVTDILLTPDGRVWADCGHGMERITPAVPMDDADVQRMFAVRLCAQLGTRLDEASPIADASAVDGTRVHAVIAPIVPSGAAVSIRLPDRTAVSLDDLEREGLYPAQWRALLQGLVRGHANVLICGGTGAGKTTLLKALLMTTAQQERIVAVEEVRELGAVQHSHLVSLVARQANVEGAGAVGLPQLVKATLRMRPDRIVVGECRGEEIADLLRALNSGHRGSMTTLHADSVERVPARLVALGLLAGVQPEALALLAQGAFQAIVHVQRRGSRRFIDEIGCFGLNNGALAARTAARWDGKSAPVTNPLWASAMQPWCAMAASTRQVLA</sequence>
<feature type="domain" description="Bacterial type II secretion system protein E" evidence="2">
    <location>
        <begin position="86"/>
        <end position="301"/>
    </location>
</feature>
<evidence type="ECO:0000313" key="3">
    <source>
        <dbReference type="EMBL" id="KFI59999.1"/>
    </source>
</evidence>
<proteinExistence type="inferred from homology"/>
<dbReference type="AlphaFoldDB" id="A0A087AMJ9"/>
<gene>
    <name evidence="3" type="ORF">BGLCM_0016</name>
</gene>
<dbReference type="InterPro" id="IPR050921">
    <property type="entry name" value="T4SS_GSP_E_ATPase"/>
</dbReference>
<dbReference type="InterPro" id="IPR027417">
    <property type="entry name" value="P-loop_NTPase"/>
</dbReference>
<organism evidence="3 4">
    <name type="scientific">Bifidobacterium gallicum DSM 20093 = LMG 11596</name>
    <dbReference type="NCBI Taxonomy" id="561180"/>
    <lineage>
        <taxon>Bacteria</taxon>
        <taxon>Bacillati</taxon>
        <taxon>Actinomycetota</taxon>
        <taxon>Actinomycetes</taxon>
        <taxon>Bifidobacteriales</taxon>
        <taxon>Bifidobacteriaceae</taxon>
        <taxon>Bifidobacterium</taxon>
    </lineage>
</organism>
<keyword evidence="4" id="KW-1185">Reference proteome</keyword>
<evidence type="ECO:0000259" key="2">
    <source>
        <dbReference type="Pfam" id="PF00437"/>
    </source>
</evidence>
<protein>
    <submittedName>
        <fullName evidence="3">Pilus biosynthesis protein</fullName>
    </submittedName>
</protein>
<dbReference type="PANTHER" id="PTHR30486">
    <property type="entry name" value="TWITCHING MOTILITY PROTEIN PILT"/>
    <property type="match status" value="1"/>
</dbReference>
<comment type="similarity">
    <text evidence="1">Belongs to the GSP E family.</text>
</comment>
<dbReference type="GO" id="GO:0016887">
    <property type="term" value="F:ATP hydrolysis activity"/>
    <property type="evidence" value="ECO:0007669"/>
    <property type="project" value="InterPro"/>
</dbReference>
<dbReference type="Pfam" id="PF00437">
    <property type="entry name" value="T2SSE"/>
    <property type="match status" value="1"/>
</dbReference>
<evidence type="ECO:0000256" key="1">
    <source>
        <dbReference type="ARBA" id="ARBA00006611"/>
    </source>
</evidence>
<dbReference type="SUPFAM" id="SSF52540">
    <property type="entry name" value="P-loop containing nucleoside triphosphate hydrolases"/>
    <property type="match status" value="1"/>
</dbReference>
<accession>A0A087AMJ9</accession>
<comment type="caution">
    <text evidence="3">The sequence shown here is derived from an EMBL/GenBank/DDBJ whole genome shotgun (WGS) entry which is preliminary data.</text>
</comment>
<dbReference type="Gene3D" id="3.40.50.300">
    <property type="entry name" value="P-loop containing nucleotide triphosphate hydrolases"/>
    <property type="match status" value="1"/>
</dbReference>
<dbReference type="InterPro" id="IPR001482">
    <property type="entry name" value="T2SS/T4SS_dom"/>
</dbReference>